<feature type="transmembrane region" description="Helical" evidence="5">
    <location>
        <begin position="64"/>
        <end position="88"/>
    </location>
</feature>
<comment type="subcellular location">
    <subcellularLocation>
        <location evidence="1">Membrane</location>
    </subcellularLocation>
</comment>
<dbReference type="EMBL" id="VOPW01000001">
    <property type="protein sequence ID" value="TXC65463.1"/>
    <property type="molecule type" value="Genomic_DNA"/>
</dbReference>
<accession>A0A5C6TY00</accession>
<keyword evidence="3 5" id="KW-1133">Transmembrane helix</keyword>
<keyword evidence="8" id="KW-1185">Reference proteome</keyword>
<evidence type="ECO:0000256" key="1">
    <source>
        <dbReference type="ARBA" id="ARBA00004370"/>
    </source>
</evidence>
<evidence type="ECO:0000256" key="2">
    <source>
        <dbReference type="ARBA" id="ARBA00022692"/>
    </source>
</evidence>
<dbReference type="Proteomes" id="UP000321832">
    <property type="component" value="Unassembled WGS sequence"/>
</dbReference>
<dbReference type="GO" id="GO:0008610">
    <property type="term" value="P:lipid biosynthetic process"/>
    <property type="evidence" value="ECO:0007669"/>
    <property type="project" value="InterPro"/>
</dbReference>
<dbReference type="AlphaFoldDB" id="A0A5C6TY00"/>
<proteinExistence type="predicted"/>
<dbReference type="GO" id="GO:0016020">
    <property type="term" value="C:membrane"/>
    <property type="evidence" value="ECO:0007669"/>
    <property type="project" value="UniProtKB-SubCell"/>
</dbReference>
<evidence type="ECO:0000256" key="4">
    <source>
        <dbReference type="ARBA" id="ARBA00023136"/>
    </source>
</evidence>
<name>A0A5C6TY00_9BURK</name>
<feature type="domain" description="Fatty acid hydroxylase" evidence="6">
    <location>
        <begin position="112"/>
        <end position="215"/>
    </location>
</feature>
<dbReference type="InterPro" id="IPR050307">
    <property type="entry name" value="Sterol_Desaturase_Related"/>
</dbReference>
<dbReference type="GO" id="GO:0005506">
    <property type="term" value="F:iron ion binding"/>
    <property type="evidence" value="ECO:0007669"/>
    <property type="project" value="InterPro"/>
</dbReference>
<sequence length="229" mass="25345">MNDVIVSLTTKLQNLFRGVEQSMLVTAGLLLSLLLIECALVGWSKSSLRALLSKSMSAWVDIACAALVLSNVALLLGTVMTFGVVYALTAQIKAHISIGVLDYAGSPYVCYAVYIVALDFTNYWVHRWMHTDRRLWEIHRFHHEARDFTMLTTLRDHPMERVLLHSAGAIPSALLGMPPSHYLAAQLLLQSVGFLKHSNLDSDWGWLGRWVVQSPPRPSPASQHGGGTP</sequence>
<evidence type="ECO:0000256" key="3">
    <source>
        <dbReference type="ARBA" id="ARBA00022989"/>
    </source>
</evidence>
<dbReference type="InterPro" id="IPR006694">
    <property type="entry name" value="Fatty_acid_hydroxylase"/>
</dbReference>
<evidence type="ECO:0000313" key="8">
    <source>
        <dbReference type="Proteomes" id="UP000321832"/>
    </source>
</evidence>
<reference evidence="7 8" key="1">
    <citation type="submission" date="2019-08" db="EMBL/GenBank/DDBJ databases">
        <authorList>
            <person name="Khan S.A."/>
            <person name="Jeon C.O."/>
            <person name="Jeong S.E."/>
        </authorList>
    </citation>
    <scope>NUCLEOTIDE SEQUENCE [LARGE SCALE GENOMIC DNA]</scope>
    <source>
        <strain evidence="8">IMCC1728</strain>
    </source>
</reference>
<dbReference type="Pfam" id="PF04116">
    <property type="entry name" value="FA_hydroxylase"/>
    <property type="match status" value="1"/>
</dbReference>
<keyword evidence="4 5" id="KW-0472">Membrane</keyword>
<keyword evidence="2 5" id="KW-0812">Transmembrane</keyword>
<feature type="transmembrane region" description="Helical" evidence="5">
    <location>
        <begin position="108"/>
        <end position="125"/>
    </location>
</feature>
<evidence type="ECO:0000259" key="6">
    <source>
        <dbReference type="Pfam" id="PF04116"/>
    </source>
</evidence>
<dbReference type="GO" id="GO:0016491">
    <property type="term" value="F:oxidoreductase activity"/>
    <property type="evidence" value="ECO:0007669"/>
    <property type="project" value="InterPro"/>
</dbReference>
<dbReference type="PANTHER" id="PTHR11863">
    <property type="entry name" value="STEROL DESATURASE"/>
    <property type="match status" value="1"/>
</dbReference>
<protein>
    <submittedName>
        <fullName evidence="7">Sterol desaturase family protein</fullName>
    </submittedName>
</protein>
<evidence type="ECO:0000313" key="7">
    <source>
        <dbReference type="EMBL" id="TXC65463.1"/>
    </source>
</evidence>
<comment type="caution">
    <text evidence="7">The sequence shown here is derived from an EMBL/GenBank/DDBJ whole genome shotgun (WGS) entry which is preliminary data.</text>
</comment>
<gene>
    <name evidence="7" type="ORF">FSC37_03230</name>
</gene>
<feature type="transmembrane region" description="Helical" evidence="5">
    <location>
        <begin position="23"/>
        <end position="43"/>
    </location>
</feature>
<organism evidence="7 8">
    <name type="scientific">Piscinibacter aquaticus</name>
    <dbReference type="NCBI Taxonomy" id="392597"/>
    <lineage>
        <taxon>Bacteria</taxon>
        <taxon>Pseudomonadati</taxon>
        <taxon>Pseudomonadota</taxon>
        <taxon>Betaproteobacteria</taxon>
        <taxon>Burkholderiales</taxon>
        <taxon>Sphaerotilaceae</taxon>
        <taxon>Piscinibacter</taxon>
    </lineage>
</organism>
<evidence type="ECO:0000256" key="5">
    <source>
        <dbReference type="SAM" id="Phobius"/>
    </source>
</evidence>